<organism evidence="1">
    <name type="scientific">Desulfatirhabdium butyrativorans</name>
    <dbReference type="NCBI Taxonomy" id="340467"/>
    <lineage>
        <taxon>Bacteria</taxon>
        <taxon>Pseudomonadati</taxon>
        <taxon>Thermodesulfobacteriota</taxon>
        <taxon>Desulfobacteria</taxon>
        <taxon>Desulfobacterales</taxon>
        <taxon>Desulfatirhabdiaceae</taxon>
        <taxon>Desulfatirhabdium</taxon>
    </lineage>
</organism>
<accession>A0A7C4RUD3</accession>
<reference evidence="1" key="1">
    <citation type="journal article" date="2020" name="mSystems">
        <title>Genome- and Community-Level Interaction Insights into Carbon Utilization and Element Cycling Functions of Hydrothermarchaeota in Hydrothermal Sediment.</title>
        <authorList>
            <person name="Zhou Z."/>
            <person name="Liu Y."/>
            <person name="Xu W."/>
            <person name="Pan J."/>
            <person name="Luo Z.H."/>
            <person name="Li M."/>
        </authorList>
    </citation>
    <scope>NUCLEOTIDE SEQUENCE [LARGE SCALE GENOMIC DNA]</scope>
    <source>
        <strain evidence="1">SpSt-477</strain>
    </source>
</reference>
<proteinExistence type="predicted"/>
<sequence>MHPRLTRCSAVMVWFPVLLVLFCVHVCFSQEEDGWHSLDIGRCLEGEGEGVWSRAMDGEDFQFGGTDRYAVYWRMLMPRLDLSKYPDAHFEIRGQFPHATYFSFHVNTKRTRFLNKMTDEDIEPDSGFSNPFRKGDEYRKGQTYTISVIQDGQQGKVSRSNLLVIPEAGSREEEYVVLYRMYEPLTGRDGGVTLPGVFLVAKEGVGDENRWKEECCKQIKGGGGVPDFLFGLEHRLDKRSQRLAKRTKQQAILYHPPDPIEFIIGDDFFGMVNRAFPAMPDFMIKHHPTGANMDTRYLAAFLDPSKDVTVIRFKPPVAGKDVRYWSVSVYQPFNGLMYAYATANYRDFQPDPDGLITIVFTDERQKPAFLYDPVMRQPPSGKYNWMPYGSKYPLIWFRYLLPSPSFQESPVYYSGDPYDGKAIRAHMKAFYPKAAYFTSGEFETSVQQGTLLQQFHDR</sequence>
<evidence type="ECO:0000313" key="1">
    <source>
        <dbReference type="EMBL" id="HGU34259.1"/>
    </source>
</evidence>
<dbReference type="AlphaFoldDB" id="A0A7C4RUD3"/>
<comment type="caution">
    <text evidence="1">The sequence shown here is derived from an EMBL/GenBank/DDBJ whole genome shotgun (WGS) entry which is preliminary data.</text>
</comment>
<dbReference type="EMBL" id="DSUH01000360">
    <property type="protein sequence ID" value="HGU34259.1"/>
    <property type="molecule type" value="Genomic_DNA"/>
</dbReference>
<dbReference type="SUPFAM" id="SSF160935">
    <property type="entry name" value="VPA0735-like"/>
    <property type="match status" value="1"/>
</dbReference>
<name>A0A7C4RUD3_9BACT</name>
<gene>
    <name evidence="1" type="ORF">ENS29_15650</name>
</gene>
<protein>
    <submittedName>
        <fullName evidence="1">Uncharacterized protein</fullName>
    </submittedName>
</protein>